<keyword evidence="2" id="KW-0813">Transport</keyword>
<dbReference type="InterPro" id="IPR003784">
    <property type="entry name" value="BioY"/>
</dbReference>
<keyword evidence="2 3" id="KW-0472">Membrane</keyword>
<feature type="transmembrane region" description="Helical" evidence="3">
    <location>
        <begin position="63"/>
        <end position="86"/>
    </location>
</feature>
<protein>
    <recommendedName>
        <fullName evidence="2">Biotin transporter</fullName>
    </recommendedName>
</protein>
<evidence type="ECO:0000256" key="1">
    <source>
        <dbReference type="ARBA" id="ARBA00010692"/>
    </source>
</evidence>
<dbReference type="Proteomes" id="UP000199182">
    <property type="component" value="Unassembled WGS sequence"/>
</dbReference>
<dbReference type="Pfam" id="PF02632">
    <property type="entry name" value="BioY"/>
    <property type="match status" value="1"/>
</dbReference>
<feature type="transmembrane region" description="Helical" evidence="3">
    <location>
        <begin position="118"/>
        <end position="138"/>
    </location>
</feature>
<dbReference type="PANTHER" id="PTHR34295:SF1">
    <property type="entry name" value="BIOTIN TRANSPORTER BIOY"/>
    <property type="match status" value="1"/>
</dbReference>
<feature type="transmembrane region" description="Helical" evidence="3">
    <location>
        <begin position="144"/>
        <end position="168"/>
    </location>
</feature>
<evidence type="ECO:0000313" key="4">
    <source>
        <dbReference type="EMBL" id="SDN48731.1"/>
    </source>
</evidence>
<dbReference type="PANTHER" id="PTHR34295">
    <property type="entry name" value="BIOTIN TRANSPORTER BIOY"/>
    <property type="match status" value="1"/>
</dbReference>
<comment type="subcellular location">
    <subcellularLocation>
        <location evidence="2">Cell membrane</location>
        <topology evidence="2">Multi-pass membrane protein</topology>
    </subcellularLocation>
</comment>
<feature type="transmembrane region" description="Helical" evidence="3">
    <location>
        <begin position="92"/>
        <end position="111"/>
    </location>
</feature>
<organism evidence="4 5">
    <name type="scientific">Acetanaerobacterium elongatum</name>
    <dbReference type="NCBI Taxonomy" id="258515"/>
    <lineage>
        <taxon>Bacteria</taxon>
        <taxon>Bacillati</taxon>
        <taxon>Bacillota</taxon>
        <taxon>Clostridia</taxon>
        <taxon>Eubacteriales</taxon>
        <taxon>Oscillospiraceae</taxon>
        <taxon>Acetanaerobacterium</taxon>
    </lineage>
</organism>
<dbReference type="GO" id="GO:0005886">
    <property type="term" value="C:plasma membrane"/>
    <property type="evidence" value="ECO:0007669"/>
    <property type="project" value="UniProtKB-SubCell"/>
</dbReference>
<gene>
    <name evidence="4" type="ORF">SAMN05192585_12050</name>
</gene>
<keyword evidence="3" id="KW-1133">Transmembrane helix</keyword>
<dbReference type="PIRSF" id="PIRSF016661">
    <property type="entry name" value="BioY"/>
    <property type="match status" value="1"/>
</dbReference>
<sequence length="178" mass="18523">MVKIRNRTYALSICAMFTAVTAVLSQISVPLPFTPVPINLATFAVLVAGGLLGPVYGAVSLTVYAALGAVGLPVFAQFSGGVGIILGPTGGYILGYISAAWLTGFLINRLPKAIWSSVLAMSAGMLSCYLLGTAWFVVQQKVDLLAALGMCVVPFLIGDGIKIVLAAFTVKAVTRFVH</sequence>
<dbReference type="STRING" id="258515.SAMN05192585_12050"/>
<keyword evidence="2" id="KW-1003">Cell membrane</keyword>
<evidence type="ECO:0000313" key="5">
    <source>
        <dbReference type="Proteomes" id="UP000199182"/>
    </source>
</evidence>
<dbReference type="RefSeq" id="WP_092640759.1">
    <property type="nucleotide sequence ID" value="NZ_FNID01000020.1"/>
</dbReference>
<name>A0A1H0BT24_9FIRM</name>
<comment type="similarity">
    <text evidence="1 2">Belongs to the BioY family.</text>
</comment>
<keyword evidence="3" id="KW-0812">Transmembrane</keyword>
<accession>A0A1H0BT24</accession>
<keyword evidence="5" id="KW-1185">Reference proteome</keyword>
<evidence type="ECO:0000256" key="2">
    <source>
        <dbReference type="PIRNR" id="PIRNR016661"/>
    </source>
</evidence>
<dbReference type="GO" id="GO:0015225">
    <property type="term" value="F:biotin transmembrane transporter activity"/>
    <property type="evidence" value="ECO:0007669"/>
    <property type="project" value="UniProtKB-UniRule"/>
</dbReference>
<dbReference type="OrthoDB" id="9803495at2"/>
<reference evidence="4 5" key="1">
    <citation type="submission" date="2016-10" db="EMBL/GenBank/DDBJ databases">
        <authorList>
            <person name="de Groot N.N."/>
        </authorList>
    </citation>
    <scope>NUCLEOTIDE SEQUENCE [LARGE SCALE GENOMIC DNA]</scope>
    <source>
        <strain evidence="4 5">CGMCC 1.5012</strain>
    </source>
</reference>
<dbReference type="EMBL" id="FNID01000020">
    <property type="protein sequence ID" value="SDN48731.1"/>
    <property type="molecule type" value="Genomic_DNA"/>
</dbReference>
<feature type="transmembrane region" description="Helical" evidence="3">
    <location>
        <begin position="35"/>
        <end position="56"/>
    </location>
</feature>
<dbReference type="Gene3D" id="1.10.1760.20">
    <property type="match status" value="1"/>
</dbReference>
<dbReference type="AlphaFoldDB" id="A0A1H0BT24"/>
<proteinExistence type="inferred from homology"/>
<evidence type="ECO:0000256" key="3">
    <source>
        <dbReference type="SAM" id="Phobius"/>
    </source>
</evidence>